<gene>
    <name evidence="2" type="ORF">C8J55DRAFT_433178</name>
</gene>
<accession>A0A9W9A4I1</accession>
<name>A0A9W9A4I1_9AGAR</name>
<dbReference type="EMBL" id="JANVFS010000024">
    <property type="protein sequence ID" value="KAJ4474112.1"/>
    <property type="molecule type" value="Genomic_DNA"/>
</dbReference>
<proteinExistence type="predicted"/>
<evidence type="ECO:0000313" key="2">
    <source>
        <dbReference type="EMBL" id="KAJ4474112.1"/>
    </source>
</evidence>
<comment type="caution">
    <text evidence="2">The sequence shown here is derived from an EMBL/GenBank/DDBJ whole genome shotgun (WGS) entry which is preliminary data.</text>
</comment>
<keyword evidence="1" id="KW-0732">Signal</keyword>
<reference evidence="2" key="2">
    <citation type="journal article" date="2023" name="Proc. Natl. Acad. Sci. U.S.A.">
        <title>A global phylogenomic analysis of the shiitake genus Lentinula.</title>
        <authorList>
            <person name="Sierra-Patev S."/>
            <person name="Min B."/>
            <person name="Naranjo-Ortiz M."/>
            <person name="Looney B."/>
            <person name="Konkel Z."/>
            <person name="Slot J.C."/>
            <person name="Sakamoto Y."/>
            <person name="Steenwyk J.L."/>
            <person name="Rokas A."/>
            <person name="Carro J."/>
            <person name="Camarero S."/>
            <person name="Ferreira P."/>
            <person name="Molpeceres G."/>
            <person name="Ruiz-Duenas F.J."/>
            <person name="Serrano A."/>
            <person name="Henrissat B."/>
            <person name="Drula E."/>
            <person name="Hughes K.W."/>
            <person name="Mata J.L."/>
            <person name="Ishikawa N.K."/>
            <person name="Vargas-Isla R."/>
            <person name="Ushijima S."/>
            <person name="Smith C.A."/>
            <person name="Donoghue J."/>
            <person name="Ahrendt S."/>
            <person name="Andreopoulos W."/>
            <person name="He G."/>
            <person name="LaButti K."/>
            <person name="Lipzen A."/>
            <person name="Ng V."/>
            <person name="Riley R."/>
            <person name="Sandor L."/>
            <person name="Barry K."/>
            <person name="Martinez A.T."/>
            <person name="Xiao Y."/>
            <person name="Gibbons J.G."/>
            <person name="Terashima K."/>
            <person name="Grigoriev I.V."/>
            <person name="Hibbett D."/>
        </authorList>
    </citation>
    <scope>NUCLEOTIDE SEQUENCE</scope>
    <source>
        <strain evidence="2">Sp2 HRB7682 ss15</strain>
    </source>
</reference>
<dbReference type="Proteomes" id="UP001150238">
    <property type="component" value="Unassembled WGS sequence"/>
</dbReference>
<evidence type="ECO:0000256" key="1">
    <source>
        <dbReference type="SAM" id="SignalP"/>
    </source>
</evidence>
<reference evidence="2" key="1">
    <citation type="submission" date="2022-08" db="EMBL/GenBank/DDBJ databases">
        <authorList>
            <consortium name="DOE Joint Genome Institute"/>
            <person name="Min B."/>
            <person name="Riley R."/>
            <person name="Sierra-Patev S."/>
            <person name="Naranjo-Ortiz M."/>
            <person name="Looney B."/>
            <person name="Konkel Z."/>
            <person name="Slot J.C."/>
            <person name="Sakamoto Y."/>
            <person name="Steenwyk J.L."/>
            <person name="Rokas A."/>
            <person name="Carro J."/>
            <person name="Camarero S."/>
            <person name="Ferreira P."/>
            <person name="Molpeceres G."/>
            <person name="Ruiz-Duenas F.J."/>
            <person name="Serrano A."/>
            <person name="Henrissat B."/>
            <person name="Drula E."/>
            <person name="Hughes K.W."/>
            <person name="Mata J.L."/>
            <person name="Ishikawa N.K."/>
            <person name="Vargas-Isla R."/>
            <person name="Ushijima S."/>
            <person name="Smith C.A."/>
            <person name="Ahrendt S."/>
            <person name="Andreopoulos W."/>
            <person name="He G."/>
            <person name="Labutti K."/>
            <person name="Lipzen A."/>
            <person name="Ng V."/>
            <person name="Sandor L."/>
            <person name="Barry K."/>
            <person name="Martinez A.T."/>
            <person name="Xiao Y."/>
            <person name="Gibbons J.G."/>
            <person name="Terashima K."/>
            <person name="Hibbett D.S."/>
            <person name="Grigoriev I.V."/>
        </authorList>
    </citation>
    <scope>NUCLEOTIDE SEQUENCE</scope>
    <source>
        <strain evidence="2">Sp2 HRB7682 ss15</strain>
    </source>
</reference>
<organism evidence="2 3">
    <name type="scientific">Lentinula lateritia</name>
    <dbReference type="NCBI Taxonomy" id="40482"/>
    <lineage>
        <taxon>Eukaryota</taxon>
        <taxon>Fungi</taxon>
        <taxon>Dikarya</taxon>
        <taxon>Basidiomycota</taxon>
        <taxon>Agaricomycotina</taxon>
        <taxon>Agaricomycetes</taxon>
        <taxon>Agaricomycetidae</taxon>
        <taxon>Agaricales</taxon>
        <taxon>Marasmiineae</taxon>
        <taxon>Omphalotaceae</taxon>
        <taxon>Lentinula</taxon>
    </lineage>
</organism>
<protein>
    <submittedName>
        <fullName evidence="2">Uncharacterized protein</fullName>
    </submittedName>
</protein>
<feature type="signal peptide" evidence="1">
    <location>
        <begin position="1"/>
        <end position="21"/>
    </location>
</feature>
<dbReference type="AlphaFoldDB" id="A0A9W9A4I1"/>
<feature type="non-terminal residue" evidence="2">
    <location>
        <position position="226"/>
    </location>
</feature>
<feature type="chain" id="PRO_5040788191" evidence="1">
    <location>
        <begin position="22"/>
        <end position="226"/>
    </location>
</feature>
<sequence>MSRRGANLLLKSIRLFGYSLALLQAGGPNLRQQVSLKDIPEDIRTLEKRLNLDVDTTIFAVCPNDNEPIKTFEFYSFLDWFGRFIAFPGIAQYSDAFCEQLSDNGPPADKRESPDGRFYYEVRGPDGKLFVQERGREGRWFFKLHADFFNIEGNKINGKHSSTGVITMSCLNLPLHIREDSAFVYIAGVIQGPHEPDSKEAEHNHYIRPLIDELLVAYSRGIRCAS</sequence>
<evidence type="ECO:0000313" key="3">
    <source>
        <dbReference type="Proteomes" id="UP001150238"/>
    </source>
</evidence>